<feature type="transmembrane region" description="Helical" evidence="1">
    <location>
        <begin position="171"/>
        <end position="192"/>
    </location>
</feature>
<evidence type="ECO:0000313" key="2">
    <source>
        <dbReference type="EMBL" id="SFG66646.1"/>
    </source>
</evidence>
<dbReference type="RefSeq" id="WP_092286142.1">
    <property type="nucleotide sequence ID" value="NZ_FOPJ01000009.1"/>
</dbReference>
<keyword evidence="1" id="KW-0812">Transmembrane</keyword>
<organism evidence="2 3">
    <name type="scientific">Corynebacterium spheniscorum</name>
    <dbReference type="NCBI Taxonomy" id="185761"/>
    <lineage>
        <taxon>Bacteria</taxon>
        <taxon>Bacillati</taxon>
        <taxon>Actinomycetota</taxon>
        <taxon>Actinomycetes</taxon>
        <taxon>Mycobacteriales</taxon>
        <taxon>Corynebacteriaceae</taxon>
        <taxon>Corynebacterium</taxon>
    </lineage>
</organism>
<feature type="transmembrane region" description="Helical" evidence="1">
    <location>
        <begin position="204"/>
        <end position="225"/>
    </location>
</feature>
<name>A0A1I2TVS9_9CORY</name>
<reference evidence="2 3" key="1">
    <citation type="submission" date="2016-10" db="EMBL/GenBank/DDBJ databases">
        <authorList>
            <person name="de Groot N.N."/>
        </authorList>
    </citation>
    <scope>NUCLEOTIDE SEQUENCE [LARGE SCALE GENOMIC DNA]</scope>
    <source>
        <strain>J11</strain>
        <strain evidence="3">PG 39</strain>
    </source>
</reference>
<protein>
    <submittedName>
        <fullName evidence="2">Uncharacterized protein</fullName>
    </submittedName>
</protein>
<keyword evidence="1" id="KW-1133">Transmembrane helix</keyword>
<dbReference type="Proteomes" id="UP000199065">
    <property type="component" value="Unassembled WGS sequence"/>
</dbReference>
<gene>
    <name evidence="2" type="ORF">SAMN05660282_01567</name>
</gene>
<sequence length="309" mass="34306">MMRPLVVIPSMLIAAIIGITMFFFPTLGEYFWELHATGRMNHPASTTFALLPILAALYAAWVYWWTSSRDGRRLDYRLKVLFTTTGTLAGAVFTAAFIGLRYYLLHNVEELHRGLTWALVSPFIAGTLSFLILYRASTIGTHKEALNLRDPALIEQLRLPKGTPLRWLKPGISAILFALSITNFGWSLAMFHQHQLPFAPNPTMLMPLLALLLGGAFYASCRRAWRAPIQETSRALGLSILLSILVPAACGIPLALFLGLKTGPLIPLIALALSLIFLMVMLLYARGYEIALAQRIQLHTSHPKGSIPR</sequence>
<feature type="transmembrane region" description="Helical" evidence="1">
    <location>
        <begin position="237"/>
        <end position="259"/>
    </location>
</feature>
<keyword evidence="1" id="KW-0472">Membrane</keyword>
<keyword evidence="3" id="KW-1185">Reference proteome</keyword>
<dbReference type="STRING" id="185761.SAMN05660282_01567"/>
<dbReference type="AlphaFoldDB" id="A0A1I2TVS9"/>
<feature type="transmembrane region" description="Helical" evidence="1">
    <location>
        <begin position="78"/>
        <end position="103"/>
    </location>
</feature>
<feature type="transmembrane region" description="Helical" evidence="1">
    <location>
        <begin position="265"/>
        <end position="285"/>
    </location>
</feature>
<feature type="transmembrane region" description="Helical" evidence="1">
    <location>
        <begin position="5"/>
        <end position="24"/>
    </location>
</feature>
<dbReference type="EMBL" id="FOPJ01000009">
    <property type="protein sequence ID" value="SFG66646.1"/>
    <property type="molecule type" value="Genomic_DNA"/>
</dbReference>
<accession>A0A1I2TVS9</accession>
<proteinExistence type="predicted"/>
<feature type="transmembrane region" description="Helical" evidence="1">
    <location>
        <begin position="44"/>
        <end position="66"/>
    </location>
</feature>
<evidence type="ECO:0000313" key="3">
    <source>
        <dbReference type="Proteomes" id="UP000199065"/>
    </source>
</evidence>
<feature type="transmembrane region" description="Helical" evidence="1">
    <location>
        <begin position="115"/>
        <end position="134"/>
    </location>
</feature>
<evidence type="ECO:0000256" key="1">
    <source>
        <dbReference type="SAM" id="Phobius"/>
    </source>
</evidence>